<keyword evidence="3" id="KW-1185">Reference proteome</keyword>
<dbReference type="AlphaFoldDB" id="A0A7W4W2X4"/>
<dbReference type="InterPro" id="IPR011059">
    <property type="entry name" value="Metal-dep_hydrolase_composite"/>
</dbReference>
<comment type="caution">
    <text evidence="2">The sequence shown here is derived from an EMBL/GenBank/DDBJ whole genome shotgun (WGS) entry which is preliminary data.</text>
</comment>
<dbReference type="InterPro" id="IPR013108">
    <property type="entry name" value="Amidohydro_3"/>
</dbReference>
<evidence type="ECO:0000259" key="1">
    <source>
        <dbReference type="Pfam" id="PF07969"/>
    </source>
</evidence>
<reference evidence="2 3" key="1">
    <citation type="submission" date="2020-08" db="EMBL/GenBank/DDBJ databases">
        <title>Genomic Encyclopedia of Type Strains, Phase III (KMG-III): the genomes of soil and plant-associated and newly described type strains.</title>
        <authorList>
            <person name="Whitman W."/>
        </authorList>
    </citation>
    <scope>NUCLEOTIDE SEQUENCE [LARGE SCALE GENOMIC DNA]</scope>
    <source>
        <strain evidence="2 3">CECT 8654</strain>
    </source>
</reference>
<organism evidence="2 3">
    <name type="scientific">Litorivivens lipolytica</name>
    <dbReference type="NCBI Taxonomy" id="1524264"/>
    <lineage>
        <taxon>Bacteria</taxon>
        <taxon>Pseudomonadati</taxon>
        <taxon>Pseudomonadota</taxon>
        <taxon>Gammaproteobacteria</taxon>
        <taxon>Litorivivens</taxon>
    </lineage>
</organism>
<dbReference type="GO" id="GO:0016810">
    <property type="term" value="F:hydrolase activity, acting on carbon-nitrogen (but not peptide) bonds"/>
    <property type="evidence" value="ECO:0007669"/>
    <property type="project" value="InterPro"/>
</dbReference>
<dbReference type="Gene3D" id="3.20.20.140">
    <property type="entry name" value="Metal-dependent hydrolases"/>
    <property type="match status" value="1"/>
</dbReference>
<protein>
    <submittedName>
        <fullName evidence="2">N-acyl-D-aspartate/D-glutamate deacylase</fullName>
    </submittedName>
</protein>
<feature type="domain" description="Amidohydrolase 3" evidence="1">
    <location>
        <begin position="49"/>
        <end position="238"/>
    </location>
</feature>
<accession>A0A7W4W2X4</accession>
<dbReference type="InterPro" id="IPR032466">
    <property type="entry name" value="Metal_Hydrolase"/>
</dbReference>
<dbReference type="Gene3D" id="2.30.40.10">
    <property type="entry name" value="Urease, subunit C, domain 1"/>
    <property type="match status" value="1"/>
</dbReference>
<dbReference type="EMBL" id="JACHWY010000001">
    <property type="protein sequence ID" value="MBB3046446.1"/>
    <property type="molecule type" value="Genomic_DNA"/>
</dbReference>
<dbReference type="PANTHER" id="PTHR11647:SF1">
    <property type="entry name" value="COLLAPSIN RESPONSE MEDIATOR PROTEIN"/>
    <property type="match status" value="1"/>
</dbReference>
<name>A0A7W4W2X4_9GAMM</name>
<dbReference type="PANTHER" id="PTHR11647">
    <property type="entry name" value="HYDRANTOINASE/DIHYDROPYRIMIDINASE FAMILY MEMBER"/>
    <property type="match status" value="1"/>
</dbReference>
<dbReference type="Proteomes" id="UP000537130">
    <property type="component" value="Unassembled WGS sequence"/>
</dbReference>
<proteinExistence type="predicted"/>
<dbReference type="SUPFAM" id="SSF51338">
    <property type="entry name" value="Composite domain of metallo-dependent hydrolases"/>
    <property type="match status" value="1"/>
</dbReference>
<evidence type="ECO:0000313" key="2">
    <source>
        <dbReference type="EMBL" id="MBB3046446.1"/>
    </source>
</evidence>
<evidence type="ECO:0000313" key="3">
    <source>
        <dbReference type="Proteomes" id="UP000537130"/>
    </source>
</evidence>
<gene>
    <name evidence="2" type="ORF">FHR99_000682</name>
</gene>
<dbReference type="RefSeq" id="WP_183409142.1">
    <property type="nucleotide sequence ID" value="NZ_JACHWY010000001.1"/>
</dbReference>
<dbReference type="Pfam" id="PF07969">
    <property type="entry name" value="Amidohydro_3"/>
    <property type="match status" value="1"/>
</dbReference>
<dbReference type="InterPro" id="IPR050378">
    <property type="entry name" value="Metallo-dep_Hydrolases_sf"/>
</dbReference>
<sequence>MTESTWDTLIRNALVFDGTGAQPAVQDVAIRHGRIMARGEALPAGNASEVIDADGLWLLPGMVDIHTHLDLEVEVNPGLGEAVRHGTTAVVVGNCSLGTAFGAQEKNGESPIIDCFTRVENMPKRVLQKCVDKMSWDNTADYLKHFETLPLGPNIAPLLPHSMLRAEVMGVHDSVTRLPTIEELEVMKELTRQAMDQGYIGFSTDSIIFHYLANDPHKEKRIPTQFASEDELKSLISIVREYDRVWQATPDSKHLLSTLKRFFWTSGRLFGKPLRVSALTALDFKSTPGVWKRLLRLAKLLNSSLLKGRFHFQALSTNFRMWGNGVQAPIFEELESTRALIAYEVDDIEGRRALMETPEWQAQFREDWQSVSPASASWLTKLGVPTATFQLDPDDIFIDPVTPVASWHDQPLSDIYLRFQAYRQGRGNPACDDERSVFDDAPKDCDTLADFFAHCLRRFDLKFRWWLDVANLDADITERILFDENTLPGFNDSGAHITNLAFYDGNLLTLQIAQRRGLEKVAQAVHRLTRAPAEFFNLDVGTLDVGAQADVVLINPESLKTYDSNARRELVYNPHFEHDVLVNRSDGVVEQVYIRGRRVWEEAKRFTEVLGSETLGRALTAVN</sequence>
<dbReference type="SUPFAM" id="SSF51556">
    <property type="entry name" value="Metallo-dependent hydrolases"/>
    <property type="match status" value="1"/>
</dbReference>